<dbReference type="CDD" id="cd13751">
    <property type="entry name" value="TGF_beta_GDF8_like"/>
    <property type="match status" value="1"/>
</dbReference>
<evidence type="ECO:0000256" key="2">
    <source>
        <dbReference type="ARBA" id="ARBA00006656"/>
    </source>
</evidence>
<feature type="compositionally biased region" description="Basic residues" evidence="9">
    <location>
        <begin position="148"/>
        <end position="161"/>
    </location>
</feature>
<dbReference type="Gene3D" id="2.60.120.970">
    <property type="match status" value="1"/>
</dbReference>
<evidence type="ECO:0000256" key="7">
    <source>
        <dbReference type="ARBA" id="ARBA00023157"/>
    </source>
</evidence>
<dbReference type="InterPro" id="IPR017948">
    <property type="entry name" value="TGFb_CS"/>
</dbReference>
<dbReference type="PROSITE" id="PS00250">
    <property type="entry name" value="TGF_BETA_1"/>
    <property type="match status" value="1"/>
</dbReference>
<dbReference type="InterPro" id="IPR029034">
    <property type="entry name" value="Cystine-knot_cytokine"/>
</dbReference>
<evidence type="ECO:0000256" key="3">
    <source>
        <dbReference type="ARBA" id="ARBA00022525"/>
    </source>
</evidence>
<dbReference type="Pfam" id="PF00688">
    <property type="entry name" value="TGFb_propeptide"/>
    <property type="match status" value="1"/>
</dbReference>
<sequence length="580" mass="65377">MECSCGACASCIASSCAVCSCSVCSCAMCLCPVRLRDTPQGPARPCRTTRWPRWATRTALVLLLAVACALADIATADATADLGSSRADAAPGSTPGTTVMFMEDYRQRNGTSARGGSREVDDDVEELHHGKVRRQHSSEYADEEADRRHHKGRGARKQQRRRLQEHGDDVRHVLIDDRPIRPAGHGGTCPMCQEREVIKNFSLAAIKEQILHKLNMAHPPNITGRRLPKYDHLADLLDAQPRRGHSPGGHSAGHNHGMLGDDPAAGMFRAGMEVYEEEDDYHAKTERIIAFPQSHTNKVRHSYQGHNVLHFRFSQKVVQSQVAKATLWVYVRGTGRTNYRRYEDERRREEDDDDDDEEGEEDEEEELPPTVLVRVMRMRRGSAAADASVPFELESTAKVEQPEGDGVWVTVDVKKMVEDWFRRPRDNLGLMVFASAGADGKQLVYTDTNEEDNPKMPFIEVYLKDGRARRVRRNLGLTCTEDEEETRCCRYPLVVDFELFGWDFIIFPKRYEANYCSGECQFLYMQKYPHTALINMASNKTGPCCGPRKMTSINMLYFDSDLNVVFGVLPGMVVERCGCF</sequence>
<proteinExistence type="inferred from homology"/>
<evidence type="ECO:0000256" key="8">
    <source>
        <dbReference type="RuleBase" id="RU000354"/>
    </source>
</evidence>
<gene>
    <name evidence="12" type="primary">LOC113218245</name>
</gene>
<keyword evidence="4" id="KW-0165">Cleavage on pair of basic residues</keyword>
<dbReference type="PANTHER" id="PTHR11848:SF262">
    <property type="entry name" value="LD29161P"/>
    <property type="match status" value="1"/>
</dbReference>
<dbReference type="SUPFAM" id="SSF57501">
    <property type="entry name" value="Cystine-knot cytokines"/>
    <property type="match status" value="1"/>
</dbReference>
<comment type="similarity">
    <text evidence="2 8">Belongs to the TGF-beta family.</text>
</comment>
<protein>
    <submittedName>
        <fullName evidence="12">Growth/differentiation factor 8</fullName>
    </submittedName>
</protein>
<dbReference type="GO" id="GO:0008083">
    <property type="term" value="F:growth factor activity"/>
    <property type="evidence" value="ECO:0007669"/>
    <property type="project" value="UniProtKB-KW"/>
</dbReference>
<name>A0A6J1TUL9_FRAOC</name>
<feature type="region of interest" description="Disordered" evidence="9">
    <location>
        <begin position="342"/>
        <end position="369"/>
    </location>
</feature>
<dbReference type="InterPro" id="IPR001111">
    <property type="entry name" value="TGF-b_propeptide"/>
</dbReference>
<evidence type="ECO:0000256" key="4">
    <source>
        <dbReference type="ARBA" id="ARBA00022685"/>
    </source>
</evidence>
<dbReference type="GO" id="GO:0005615">
    <property type="term" value="C:extracellular space"/>
    <property type="evidence" value="ECO:0007669"/>
    <property type="project" value="TreeGrafter"/>
</dbReference>
<dbReference type="InterPro" id="IPR015615">
    <property type="entry name" value="TGF-beta-rel"/>
</dbReference>
<feature type="domain" description="TGF-beta family profile" evidence="10">
    <location>
        <begin position="470"/>
        <end position="580"/>
    </location>
</feature>
<feature type="compositionally biased region" description="Acidic residues" evidence="9">
    <location>
        <begin position="350"/>
        <end position="367"/>
    </location>
</feature>
<evidence type="ECO:0000313" key="11">
    <source>
        <dbReference type="Proteomes" id="UP000504606"/>
    </source>
</evidence>
<dbReference type="GeneID" id="113218245"/>
<dbReference type="Gene3D" id="2.10.90.10">
    <property type="entry name" value="Cystine-knot cytokines"/>
    <property type="match status" value="1"/>
</dbReference>
<dbReference type="CTD" id="43811"/>
<organism evidence="11 12">
    <name type="scientific">Frankliniella occidentalis</name>
    <name type="common">Western flower thrips</name>
    <name type="synonym">Euthrips occidentalis</name>
    <dbReference type="NCBI Taxonomy" id="133901"/>
    <lineage>
        <taxon>Eukaryota</taxon>
        <taxon>Metazoa</taxon>
        <taxon>Ecdysozoa</taxon>
        <taxon>Arthropoda</taxon>
        <taxon>Hexapoda</taxon>
        <taxon>Insecta</taxon>
        <taxon>Pterygota</taxon>
        <taxon>Neoptera</taxon>
        <taxon>Paraneoptera</taxon>
        <taxon>Thysanoptera</taxon>
        <taxon>Terebrantia</taxon>
        <taxon>Thripoidea</taxon>
        <taxon>Thripidae</taxon>
        <taxon>Frankliniella</taxon>
    </lineage>
</organism>
<keyword evidence="7" id="KW-1015">Disulfide bond</keyword>
<dbReference type="PROSITE" id="PS51362">
    <property type="entry name" value="TGF_BETA_2"/>
    <property type="match status" value="1"/>
</dbReference>
<evidence type="ECO:0000256" key="1">
    <source>
        <dbReference type="ARBA" id="ARBA00004613"/>
    </source>
</evidence>
<comment type="subcellular location">
    <subcellularLocation>
        <location evidence="1">Secreted</location>
    </subcellularLocation>
</comment>
<dbReference type="OrthoDB" id="5948587at2759"/>
<keyword evidence="11" id="KW-1185">Reference proteome</keyword>
<dbReference type="Proteomes" id="UP000504606">
    <property type="component" value="Unplaced"/>
</dbReference>
<dbReference type="GO" id="GO:0005125">
    <property type="term" value="F:cytokine activity"/>
    <property type="evidence" value="ECO:0007669"/>
    <property type="project" value="TreeGrafter"/>
</dbReference>
<keyword evidence="5" id="KW-0732">Signal</keyword>
<evidence type="ECO:0000256" key="9">
    <source>
        <dbReference type="SAM" id="MobiDB-lite"/>
    </source>
</evidence>
<reference evidence="12" key="1">
    <citation type="submission" date="2025-08" db="UniProtKB">
        <authorList>
            <consortium name="RefSeq"/>
        </authorList>
    </citation>
    <scope>IDENTIFICATION</scope>
    <source>
        <tissue evidence="12">Whole organism</tissue>
    </source>
</reference>
<dbReference type="SMART" id="SM00204">
    <property type="entry name" value="TGFB"/>
    <property type="match status" value="1"/>
</dbReference>
<evidence type="ECO:0000259" key="10">
    <source>
        <dbReference type="PROSITE" id="PS51362"/>
    </source>
</evidence>
<accession>A0A6J1TUL9</accession>
<evidence type="ECO:0000256" key="6">
    <source>
        <dbReference type="ARBA" id="ARBA00023030"/>
    </source>
</evidence>
<keyword evidence="6 8" id="KW-0339">Growth factor</keyword>
<dbReference type="AlphaFoldDB" id="A0A6J1TUL9"/>
<dbReference type="KEGG" id="foc:113218245"/>
<dbReference type="RefSeq" id="XP_026294296.1">
    <property type="nucleotide sequence ID" value="XM_026438511.2"/>
</dbReference>
<evidence type="ECO:0000256" key="5">
    <source>
        <dbReference type="ARBA" id="ARBA00022729"/>
    </source>
</evidence>
<dbReference type="Pfam" id="PF00019">
    <property type="entry name" value="TGF_beta"/>
    <property type="match status" value="1"/>
</dbReference>
<evidence type="ECO:0000313" key="12">
    <source>
        <dbReference type="RefSeq" id="XP_026294296.1"/>
    </source>
</evidence>
<keyword evidence="3" id="KW-0964">Secreted</keyword>
<dbReference type="PANTHER" id="PTHR11848">
    <property type="entry name" value="TGF-BETA FAMILY"/>
    <property type="match status" value="1"/>
</dbReference>
<feature type="region of interest" description="Disordered" evidence="9">
    <location>
        <begin position="108"/>
        <end position="167"/>
    </location>
</feature>
<dbReference type="FunFam" id="2.10.90.10:FF:000006">
    <property type="entry name" value="growth/differentiation factor 8"/>
    <property type="match status" value="1"/>
</dbReference>
<dbReference type="InterPro" id="IPR001839">
    <property type="entry name" value="TGF-b_C"/>
</dbReference>